<dbReference type="RefSeq" id="WP_127767691.1">
    <property type="nucleotide sequence ID" value="NZ_SADE01000004.1"/>
</dbReference>
<keyword evidence="1 4" id="KW-0808">Transferase</keyword>
<protein>
    <submittedName>
        <fullName evidence="4">GNAT family N-acetyltransferase</fullName>
    </submittedName>
</protein>
<evidence type="ECO:0000313" key="5">
    <source>
        <dbReference type="Proteomes" id="UP000287447"/>
    </source>
</evidence>
<dbReference type="InterPro" id="IPR000182">
    <property type="entry name" value="GNAT_dom"/>
</dbReference>
<sequence length="171" mass="19409">MGNLQYRLLEPAEVPEFTNLCAAMAAFHGAAEPLPREQWAQKLAADGPGGSQYFEAVCAFDDRKMVGFLVFSSVYETVFPGNGAFVRDVFVLETYRRQGVGRNLMANFAQLCLDRGWRRVDWHADRLDFDARTFYDMLCTDSFKLDRLSYRIEGDEIETLAGKGDDDHNQS</sequence>
<name>A0A3S2W1U6_9PROT</name>
<comment type="caution">
    <text evidence="4">The sequence shown here is derived from an EMBL/GenBank/DDBJ whole genome shotgun (WGS) entry which is preliminary data.</text>
</comment>
<dbReference type="AlphaFoldDB" id="A0A3S2W1U6"/>
<dbReference type="PANTHER" id="PTHR10545:SF29">
    <property type="entry name" value="GH14572P-RELATED"/>
    <property type="match status" value="1"/>
</dbReference>
<proteinExistence type="predicted"/>
<dbReference type="GO" id="GO:0008080">
    <property type="term" value="F:N-acetyltransferase activity"/>
    <property type="evidence" value="ECO:0007669"/>
    <property type="project" value="TreeGrafter"/>
</dbReference>
<dbReference type="CDD" id="cd04301">
    <property type="entry name" value="NAT_SF"/>
    <property type="match status" value="1"/>
</dbReference>
<organism evidence="4 5">
    <name type="scientific">Hwanghaeella grinnelliae</name>
    <dbReference type="NCBI Taxonomy" id="2500179"/>
    <lineage>
        <taxon>Bacteria</taxon>
        <taxon>Pseudomonadati</taxon>
        <taxon>Pseudomonadota</taxon>
        <taxon>Alphaproteobacteria</taxon>
        <taxon>Rhodospirillales</taxon>
        <taxon>Rhodospirillaceae</taxon>
        <taxon>Hwanghaeella</taxon>
    </lineage>
</organism>
<dbReference type="InterPro" id="IPR016181">
    <property type="entry name" value="Acyl_CoA_acyltransferase"/>
</dbReference>
<keyword evidence="2" id="KW-0012">Acyltransferase</keyword>
<dbReference type="Pfam" id="PF00583">
    <property type="entry name" value="Acetyltransf_1"/>
    <property type="match status" value="1"/>
</dbReference>
<evidence type="ECO:0000256" key="1">
    <source>
        <dbReference type="ARBA" id="ARBA00022679"/>
    </source>
</evidence>
<dbReference type="PROSITE" id="PS51186">
    <property type="entry name" value="GNAT"/>
    <property type="match status" value="1"/>
</dbReference>
<evidence type="ECO:0000313" key="4">
    <source>
        <dbReference type="EMBL" id="RVU33661.1"/>
    </source>
</evidence>
<reference evidence="5" key="1">
    <citation type="submission" date="2019-01" db="EMBL/GenBank/DDBJ databases">
        <title>Gri0909 isolated from a small marine red alga.</title>
        <authorList>
            <person name="Kim J."/>
            <person name="Jeong S.E."/>
            <person name="Jeon C.O."/>
        </authorList>
    </citation>
    <scope>NUCLEOTIDE SEQUENCE [LARGE SCALE GENOMIC DNA]</scope>
    <source>
        <strain evidence="5">Gri0909</strain>
    </source>
</reference>
<dbReference type="OrthoDB" id="7995647at2"/>
<keyword evidence="5" id="KW-1185">Reference proteome</keyword>
<dbReference type="EMBL" id="SADE01000004">
    <property type="protein sequence ID" value="RVU33661.1"/>
    <property type="molecule type" value="Genomic_DNA"/>
</dbReference>
<feature type="domain" description="N-acetyltransferase" evidence="3">
    <location>
        <begin position="4"/>
        <end position="171"/>
    </location>
</feature>
<dbReference type="Proteomes" id="UP000287447">
    <property type="component" value="Unassembled WGS sequence"/>
</dbReference>
<accession>A0A3S2W1U6</accession>
<dbReference type="Gene3D" id="3.40.630.30">
    <property type="match status" value="1"/>
</dbReference>
<evidence type="ECO:0000259" key="3">
    <source>
        <dbReference type="PROSITE" id="PS51186"/>
    </source>
</evidence>
<dbReference type="InterPro" id="IPR051016">
    <property type="entry name" value="Diverse_Substrate_AcTransf"/>
</dbReference>
<gene>
    <name evidence="4" type="ORF">EOI86_21130</name>
</gene>
<dbReference type="SUPFAM" id="SSF55729">
    <property type="entry name" value="Acyl-CoA N-acyltransferases (Nat)"/>
    <property type="match status" value="1"/>
</dbReference>
<dbReference type="PANTHER" id="PTHR10545">
    <property type="entry name" value="DIAMINE N-ACETYLTRANSFERASE"/>
    <property type="match status" value="1"/>
</dbReference>
<evidence type="ECO:0000256" key="2">
    <source>
        <dbReference type="ARBA" id="ARBA00023315"/>
    </source>
</evidence>